<evidence type="ECO:0000259" key="3">
    <source>
        <dbReference type="SMART" id="SM00093"/>
    </source>
</evidence>
<feature type="signal peptide" evidence="2">
    <location>
        <begin position="1"/>
        <end position="19"/>
    </location>
</feature>
<dbReference type="GO" id="GO:0005615">
    <property type="term" value="C:extracellular space"/>
    <property type="evidence" value="ECO:0007669"/>
    <property type="project" value="InterPro"/>
</dbReference>
<dbReference type="PANTHER" id="PTHR11461:SF84">
    <property type="entry name" value="PIGMENT EPITHELIUM-DERIVED FACTOR"/>
    <property type="match status" value="1"/>
</dbReference>
<dbReference type="Ensembl" id="ENSGWIT00000022151.1">
    <property type="protein sequence ID" value="ENSGWIP00000020146.1"/>
    <property type="gene ID" value="ENSGWIG00000010949.1"/>
</dbReference>
<dbReference type="InterPro" id="IPR042178">
    <property type="entry name" value="Serpin_sf_1"/>
</dbReference>
<dbReference type="InterPro" id="IPR036186">
    <property type="entry name" value="Serpin_sf"/>
</dbReference>
<dbReference type="InterPro" id="IPR000215">
    <property type="entry name" value="Serpin_fam"/>
</dbReference>
<dbReference type="Proteomes" id="UP000694680">
    <property type="component" value="Chromosome 14"/>
</dbReference>
<dbReference type="PANTHER" id="PTHR11461">
    <property type="entry name" value="SERINE PROTEASE INHIBITOR, SERPIN"/>
    <property type="match status" value="1"/>
</dbReference>
<evidence type="ECO:0000256" key="2">
    <source>
        <dbReference type="SAM" id="SignalP"/>
    </source>
</evidence>
<proteinExistence type="inferred from homology"/>
<dbReference type="GO" id="GO:0016525">
    <property type="term" value="P:negative regulation of angiogenesis"/>
    <property type="evidence" value="ECO:0007669"/>
    <property type="project" value="TreeGrafter"/>
</dbReference>
<reference evidence="4" key="3">
    <citation type="submission" date="2025-09" db="UniProtKB">
        <authorList>
            <consortium name="Ensembl"/>
        </authorList>
    </citation>
    <scope>IDENTIFICATION</scope>
</reference>
<dbReference type="CTD" id="5176"/>
<dbReference type="InterPro" id="IPR042185">
    <property type="entry name" value="Serpin_sf_2"/>
</dbReference>
<reference evidence="4" key="1">
    <citation type="submission" date="2020-06" db="EMBL/GenBank/DDBJ databases">
        <authorList>
            <consortium name="Wellcome Sanger Institute Data Sharing"/>
        </authorList>
    </citation>
    <scope>NUCLEOTIDE SEQUENCE [LARGE SCALE GENOMIC DNA]</scope>
</reference>
<sequence length="405" mass="44347">MKSLTFLLVFVPLLSVCRSQSETGVDEELGDEEHVELFTTATTKLAAATSDFGYNLYRALASQDASSNVLLAPLSVSTVLTQLSMGASETAERQLYRALRYHTLQDPQLHNTLRDLLTSTGTTGKGLSTAARVYLSRRLRVKPEFLRLVEQQFGTAPKQLMGGAKDLKDINDWVSQGTGGKVQRFLTKPFPRNTGVNTVSAAHFKGKWENGFSQSNSLESFQIDGGTTVRVPMMHQDNYPVKMGVDSDLSCTIAQIQMQDSVSIFVFLPNDVSANLTTLEESLTAEFVQDLSMTLLPAEVSLMLPVLSFSSTNELQPLLADLGLSDWLTSPGLEKITAQPVKLGTVNHKVVMEMVAEGNRYASSTSPPSHLALRVDKPFLFLVRDESSGALLLVGRMVNPKNLRI</sequence>
<keyword evidence="5" id="KW-1185">Reference proteome</keyword>
<dbReference type="SMART" id="SM00093">
    <property type="entry name" value="SERPIN"/>
    <property type="match status" value="1"/>
</dbReference>
<accession>A0A8C5EDA2</accession>
<dbReference type="InterPro" id="IPR023796">
    <property type="entry name" value="Serpin_dom"/>
</dbReference>
<dbReference type="PROSITE" id="PS00284">
    <property type="entry name" value="SERPIN"/>
    <property type="match status" value="1"/>
</dbReference>
<protein>
    <recommendedName>
        <fullName evidence="3">Serpin domain-containing protein</fullName>
    </recommendedName>
</protein>
<dbReference type="AlphaFoldDB" id="A0A8C5EDA2"/>
<feature type="domain" description="Serpin" evidence="3">
    <location>
        <begin position="54"/>
        <end position="400"/>
    </location>
</feature>
<comment type="similarity">
    <text evidence="1">Belongs to the serpin family.</text>
</comment>
<dbReference type="SUPFAM" id="SSF56574">
    <property type="entry name" value="Serpins"/>
    <property type="match status" value="1"/>
</dbReference>
<dbReference type="Gene3D" id="2.30.39.10">
    <property type="entry name" value="Alpha-1-antitrypsin, domain 1"/>
    <property type="match status" value="1"/>
</dbReference>
<keyword evidence="2" id="KW-0732">Signal</keyword>
<dbReference type="RefSeq" id="XP_028322451.1">
    <property type="nucleotide sequence ID" value="XM_028466650.1"/>
</dbReference>
<evidence type="ECO:0000313" key="4">
    <source>
        <dbReference type="Ensembl" id="ENSGWIP00000020146.1"/>
    </source>
</evidence>
<organism evidence="4 5">
    <name type="scientific">Gouania willdenowi</name>
    <name type="common">Blunt-snouted clingfish</name>
    <name type="synonym">Lepadogaster willdenowi</name>
    <dbReference type="NCBI Taxonomy" id="441366"/>
    <lineage>
        <taxon>Eukaryota</taxon>
        <taxon>Metazoa</taxon>
        <taxon>Chordata</taxon>
        <taxon>Craniata</taxon>
        <taxon>Vertebrata</taxon>
        <taxon>Euteleostomi</taxon>
        <taxon>Actinopterygii</taxon>
        <taxon>Neopterygii</taxon>
        <taxon>Teleostei</taxon>
        <taxon>Neoteleostei</taxon>
        <taxon>Acanthomorphata</taxon>
        <taxon>Ovalentaria</taxon>
        <taxon>Blenniimorphae</taxon>
        <taxon>Blenniiformes</taxon>
        <taxon>Gobiesocoidei</taxon>
        <taxon>Gobiesocidae</taxon>
        <taxon>Gobiesocinae</taxon>
        <taxon>Gouania</taxon>
    </lineage>
</organism>
<name>A0A8C5EDA2_GOUWI</name>
<dbReference type="Pfam" id="PF00079">
    <property type="entry name" value="Serpin"/>
    <property type="match status" value="1"/>
</dbReference>
<gene>
    <name evidence="4" type="primary">serpinf1</name>
</gene>
<evidence type="ECO:0000313" key="5">
    <source>
        <dbReference type="Proteomes" id="UP000694680"/>
    </source>
</evidence>
<reference evidence="4" key="2">
    <citation type="submission" date="2025-08" db="UniProtKB">
        <authorList>
            <consortium name="Ensembl"/>
        </authorList>
    </citation>
    <scope>IDENTIFICATION</scope>
</reference>
<dbReference type="Gene3D" id="3.30.497.10">
    <property type="entry name" value="Antithrombin, subunit I, domain 2"/>
    <property type="match status" value="1"/>
</dbReference>
<dbReference type="GeneID" id="114475656"/>
<dbReference type="GO" id="GO:0004867">
    <property type="term" value="F:serine-type endopeptidase inhibitor activity"/>
    <property type="evidence" value="ECO:0007669"/>
    <property type="project" value="InterPro"/>
</dbReference>
<evidence type="ECO:0000256" key="1">
    <source>
        <dbReference type="RuleBase" id="RU000411"/>
    </source>
</evidence>
<feature type="chain" id="PRO_5034134210" description="Serpin domain-containing protein" evidence="2">
    <location>
        <begin position="20"/>
        <end position="405"/>
    </location>
</feature>
<dbReference type="InterPro" id="IPR023795">
    <property type="entry name" value="Serpin_CS"/>
</dbReference>